<protein>
    <submittedName>
        <fullName evidence="8">Inhibitor of lysozyme (Ivy)</fullName>
    </submittedName>
</protein>
<dbReference type="InterPro" id="IPR014453">
    <property type="entry name" value="Inhibitor_vertebrate_lysozyme"/>
</dbReference>
<keyword evidence="6" id="KW-1015">Disulfide bond</keyword>
<evidence type="ECO:0000256" key="1">
    <source>
        <dbReference type="ARBA" id="ARBA00004418"/>
    </source>
</evidence>
<proteinExistence type="inferred from homology"/>
<dbReference type="EMBL" id="VISQ01000001">
    <property type="protein sequence ID" value="TVZ70785.1"/>
    <property type="molecule type" value="Genomic_DNA"/>
</dbReference>
<evidence type="ECO:0000256" key="4">
    <source>
        <dbReference type="ARBA" id="ARBA00022764"/>
    </source>
</evidence>
<comment type="similarity">
    <text evidence="2">Belongs to the ivy family.</text>
</comment>
<name>A0A559T847_SERFO</name>
<feature type="disulfide bond" evidence="6">
    <location>
        <begin position="83"/>
        <end position="88"/>
    </location>
</feature>
<dbReference type="Pfam" id="PF08816">
    <property type="entry name" value="Ivy"/>
    <property type="match status" value="1"/>
</dbReference>
<feature type="site" description="Important for lysozyme inhibition" evidence="5">
    <location>
        <position position="86"/>
    </location>
</feature>
<evidence type="ECO:0000256" key="5">
    <source>
        <dbReference type="PIRSR" id="PIRSR009103-1"/>
    </source>
</evidence>
<evidence type="ECO:0000256" key="7">
    <source>
        <dbReference type="SAM" id="SignalP"/>
    </source>
</evidence>
<keyword evidence="4" id="KW-0574">Periplasm</keyword>
<keyword evidence="3 7" id="KW-0732">Signal</keyword>
<reference evidence="8" key="2">
    <citation type="submission" date="2019-08" db="EMBL/GenBank/DDBJ databases">
        <title>Investigation of anaerobic lignin degradation for improved lignocellulosic biofuels.</title>
        <authorList>
            <person name="Deangelis K.PhD."/>
        </authorList>
    </citation>
    <scope>NUCLEOTIDE SEQUENCE [LARGE SCALE GENOMIC DNA]</scope>
    <source>
        <strain evidence="8">128R</strain>
    </source>
</reference>
<evidence type="ECO:0000256" key="6">
    <source>
        <dbReference type="PIRSR" id="PIRSR009103-2"/>
    </source>
</evidence>
<feature type="signal peptide" evidence="7">
    <location>
        <begin position="1"/>
        <end position="24"/>
    </location>
</feature>
<accession>A0A559T847</accession>
<dbReference type="Gene3D" id="3.40.1420.10">
    <property type="entry name" value="Inhibitor of vertebrate lysozyme"/>
    <property type="match status" value="1"/>
</dbReference>
<comment type="subcellular location">
    <subcellularLocation>
        <location evidence="1">Periplasm</location>
    </subcellularLocation>
</comment>
<dbReference type="GO" id="GO:0042597">
    <property type="term" value="C:periplasmic space"/>
    <property type="evidence" value="ECO:0007669"/>
    <property type="project" value="UniProtKB-SubCell"/>
</dbReference>
<dbReference type="PIRSF" id="PIRSF009103">
    <property type="entry name" value="Ivy"/>
    <property type="match status" value="1"/>
</dbReference>
<dbReference type="AlphaFoldDB" id="A0A559T847"/>
<feature type="chain" id="PRO_5022122930" evidence="7">
    <location>
        <begin position="25"/>
        <end position="152"/>
    </location>
</feature>
<sequence>MMGKNTLKGALVATLLGFSAGSVAQQMVTTSDLIQQPGYQTSWKNMVKGQAQLPGWARKGVGTSTPAETASWKGQSYQIGNICKPHDCANNFMIVAFKADKSQAWGVRVEVANKPEAIDHPKKYAKYQWLGKPDEQMKALLKKQFESNPDWK</sequence>
<evidence type="ECO:0000256" key="2">
    <source>
        <dbReference type="ARBA" id="ARBA00009724"/>
    </source>
</evidence>
<evidence type="ECO:0000256" key="3">
    <source>
        <dbReference type="ARBA" id="ARBA00022729"/>
    </source>
</evidence>
<organism evidence="8">
    <name type="scientific">Serratia fonticola</name>
    <dbReference type="NCBI Taxonomy" id="47917"/>
    <lineage>
        <taxon>Bacteria</taxon>
        <taxon>Pseudomonadati</taxon>
        <taxon>Pseudomonadota</taxon>
        <taxon>Gammaproteobacteria</taxon>
        <taxon>Enterobacterales</taxon>
        <taxon>Yersiniaceae</taxon>
        <taxon>Serratia</taxon>
    </lineage>
</organism>
<gene>
    <name evidence="8" type="ORF">FHU10_3379</name>
</gene>
<dbReference type="OrthoDB" id="8858386at2"/>
<dbReference type="InterPro" id="IPR036501">
    <property type="entry name" value="Inhibitor_vert_lysozyme_sf"/>
</dbReference>
<reference evidence="8" key="1">
    <citation type="submission" date="2019-06" db="EMBL/GenBank/DDBJ databases">
        <authorList>
            <person name="Deangelis K."/>
            <person name="Huntemann M."/>
            <person name="Clum A."/>
            <person name="Pillay M."/>
            <person name="Palaniappan K."/>
            <person name="Varghese N."/>
            <person name="Mikhailova N."/>
            <person name="Stamatis D."/>
            <person name="Reddy T."/>
            <person name="Daum C."/>
            <person name="Shapiro N."/>
            <person name="Ivanova N."/>
            <person name="Kyrpides N."/>
            <person name="Woyke T."/>
        </authorList>
    </citation>
    <scope>NUCLEOTIDE SEQUENCE [LARGE SCALE GENOMIC DNA]</scope>
    <source>
        <strain evidence="8">128R</strain>
    </source>
</reference>
<dbReference type="SUPFAM" id="SSF89872">
    <property type="entry name" value="Inhibitor of vertebrate lysozyme, Ivy"/>
    <property type="match status" value="1"/>
</dbReference>
<comment type="caution">
    <text evidence="8">The sequence shown here is derived from an EMBL/GenBank/DDBJ whole genome shotgun (WGS) entry which is preliminary data.</text>
</comment>
<evidence type="ECO:0000313" key="8">
    <source>
        <dbReference type="EMBL" id="TVZ70785.1"/>
    </source>
</evidence>